<dbReference type="InterPro" id="IPR027104">
    <property type="entry name" value="Prp3"/>
</dbReference>
<feature type="domain" description="Pre-mRNA-splicing factor 3" evidence="7">
    <location>
        <begin position="273"/>
        <end position="539"/>
    </location>
</feature>
<evidence type="ECO:0000256" key="3">
    <source>
        <dbReference type="ARBA" id="ARBA00023187"/>
    </source>
</evidence>
<dbReference type="STRING" id="1555241.A0A4P9X782"/>
<dbReference type="OrthoDB" id="10264544at2759"/>
<sequence>MSSRAGPGGPGAGAGAGAGAGGDAGPSRSAAEAKAAELERMKRLMAEKAKEVQARIAALQAAKKRPAAAEDAAASPAAAPAPAPATPSGAAPASGSPASASFALADIQRRIAEAKAQLKAKQQQQQQQQQRAAAGPQARAPGRGLSAELHPSLRPAAAAETGHGETALAPPPPSSSSSSLPSSSGALVPAASLSAAALPAGTAPTAAEAVIRQLPTLATSRANQRYRENQRRSREAALQQAAEAERARQQAIVDNPLLRPPSPDAAADADDAHFDPSLAAAASSRRGARGRGPFHFAKPGTYVREAERQRRQQQEQHAVEQIEQAAAAAAAQGLRPAEVMAPHLLSDHTVTGSDFRRTKTSGAALTQPTDAAALDPVLPDYVERWDFEVLPGATYVKGDAEAVLAALQAHLDTRMDVDAAKDDDDNDEAAAADAITNLVQHPPPLPPGKPAVLPVKPQLMLTARERKRLRRQRRQETQNEKQDMIRMGLLPPEEPRLTLKNFMRTLGQAAAQDPTGAEARVRAQMAARRERHEARIAAEKVSPAERRARETAKRRADADLATAQGRCHVAVFRLRDLRSKKLLHKLDASAREHFITGMSVVHPTGGLQLVIAEGGPQAIKAYKTLMLRRIAWHEDDALAERSQPDAYLPGKRPGVRHLPPDGILPEGVAPPAPGEGANACALVWEGILPKRSCEGFRTRRCATEAACLRTLRECGYEHFWKAAQADAQAEIA</sequence>
<name>A0A4P9X782_9FUNG</name>
<feature type="compositionally biased region" description="Low complexity" evidence="5">
    <location>
        <begin position="69"/>
        <end position="78"/>
    </location>
</feature>
<evidence type="ECO:0000256" key="5">
    <source>
        <dbReference type="SAM" id="MobiDB-lite"/>
    </source>
</evidence>
<dbReference type="PANTHER" id="PTHR14212:SF0">
    <property type="entry name" value="U4_U6 SMALL NUCLEAR RIBONUCLEOPROTEIN PRP3"/>
    <property type="match status" value="1"/>
</dbReference>
<dbReference type="InterPro" id="IPR013881">
    <property type="entry name" value="Pre-mRNA_splic_Prp3_dom"/>
</dbReference>
<feature type="compositionally biased region" description="Basic and acidic residues" evidence="5">
    <location>
        <begin position="304"/>
        <end position="319"/>
    </location>
</feature>
<gene>
    <name evidence="8" type="ORF">CXG81DRAFT_26263</name>
</gene>
<dbReference type="EMBL" id="ML014187">
    <property type="protein sequence ID" value="RKP01068.1"/>
    <property type="molecule type" value="Genomic_DNA"/>
</dbReference>
<organism evidence="8 9">
    <name type="scientific">Caulochytrium protostelioides</name>
    <dbReference type="NCBI Taxonomy" id="1555241"/>
    <lineage>
        <taxon>Eukaryota</taxon>
        <taxon>Fungi</taxon>
        <taxon>Fungi incertae sedis</taxon>
        <taxon>Chytridiomycota</taxon>
        <taxon>Chytridiomycota incertae sedis</taxon>
        <taxon>Chytridiomycetes</taxon>
        <taxon>Caulochytriales</taxon>
        <taxon>Caulochytriaceae</taxon>
        <taxon>Caulochytrium</taxon>
    </lineage>
</organism>
<feature type="region of interest" description="Disordered" evidence="5">
    <location>
        <begin position="215"/>
        <end position="319"/>
    </location>
</feature>
<keyword evidence="4" id="KW-0539">Nucleus</keyword>
<keyword evidence="2" id="KW-0507">mRNA processing</keyword>
<keyword evidence="9" id="KW-1185">Reference proteome</keyword>
<evidence type="ECO:0000256" key="1">
    <source>
        <dbReference type="ARBA" id="ARBA00004123"/>
    </source>
</evidence>
<evidence type="ECO:0000256" key="4">
    <source>
        <dbReference type="ARBA" id="ARBA00023242"/>
    </source>
</evidence>
<evidence type="ECO:0000256" key="2">
    <source>
        <dbReference type="ARBA" id="ARBA00022664"/>
    </source>
</evidence>
<reference evidence="9" key="1">
    <citation type="journal article" date="2018" name="Nat. Microbiol.">
        <title>Leveraging single-cell genomics to expand the fungal tree of life.</title>
        <authorList>
            <person name="Ahrendt S.R."/>
            <person name="Quandt C.A."/>
            <person name="Ciobanu D."/>
            <person name="Clum A."/>
            <person name="Salamov A."/>
            <person name="Andreopoulos B."/>
            <person name="Cheng J.F."/>
            <person name="Woyke T."/>
            <person name="Pelin A."/>
            <person name="Henrissat B."/>
            <person name="Reynolds N.K."/>
            <person name="Benny G.L."/>
            <person name="Smith M.E."/>
            <person name="James T.Y."/>
            <person name="Grigoriev I.V."/>
        </authorList>
    </citation>
    <scope>NUCLEOTIDE SEQUENCE [LARGE SCALE GENOMIC DNA]</scope>
    <source>
        <strain evidence="9">ATCC 52028</strain>
    </source>
</reference>
<feature type="compositionally biased region" description="Low complexity" evidence="5">
    <location>
        <begin position="115"/>
        <end position="145"/>
    </location>
</feature>
<feature type="compositionally biased region" description="Low complexity" evidence="5">
    <location>
        <begin position="175"/>
        <end position="188"/>
    </location>
</feature>
<feature type="compositionally biased region" description="Low complexity" evidence="5">
    <location>
        <begin position="156"/>
        <end position="168"/>
    </location>
</feature>
<evidence type="ECO:0000313" key="9">
    <source>
        <dbReference type="Proteomes" id="UP000274922"/>
    </source>
</evidence>
<dbReference type="Pfam" id="PF08572">
    <property type="entry name" value="PRP3"/>
    <property type="match status" value="1"/>
</dbReference>
<evidence type="ECO:0000259" key="6">
    <source>
        <dbReference type="Pfam" id="PF06544"/>
    </source>
</evidence>
<evidence type="ECO:0000313" key="8">
    <source>
        <dbReference type="EMBL" id="RKP01068.1"/>
    </source>
</evidence>
<dbReference type="GO" id="GO:0046540">
    <property type="term" value="C:U4/U6 x U5 tri-snRNP complex"/>
    <property type="evidence" value="ECO:0007669"/>
    <property type="project" value="InterPro"/>
</dbReference>
<dbReference type="GO" id="GO:0000398">
    <property type="term" value="P:mRNA splicing, via spliceosome"/>
    <property type="evidence" value="ECO:0007669"/>
    <property type="project" value="InterPro"/>
</dbReference>
<feature type="compositionally biased region" description="Low complexity" evidence="5">
    <location>
        <begin position="86"/>
        <end position="101"/>
    </location>
</feature>
<dbReference type="PANTHER" id="PTHR14212">
    <property type="entry name" value="U4/U6-ASSOCIATED RNA SPLICING FACTOR-RELATED"/>
    <property type="match status" value="1"/>
</dbReference>
<dbReference type="AlphaFoldDB" id="A0A4P9X782"/>
<feature type="compositionally biased region" description="Basic and acidic residues" evidence="5">
    <location>
        <begin position="225"/>
        <end position="235"/>
    </location>
</feature>
<dbReference type="CDD" id="cd24162">
    <property type="entry name" value="Prp3_C"/>
    <property type="match status" value="1"/>
</dbReference>
<proteinExistence type="predicted"/>
<feature type="region of interest" description="Disordered" evidence="5">
    <location>
        <begin position="49"/>
        <end position="101"/>
    </location>
</feature>
<dbReference type="Proteomes" id="UP000274922">
    <property type="component" value="Unassembled WGS sequence"/>
</dbReference>
<dbReference type="Pfam" id="PF06544">
    <property type="entry name" value="Prp3_C"/>
    <property type="match status" value="1"/>
</dbReference>
<keyword evidence="3" id="KW-0508">mRNA splicing</keyword>
<feature type="region of interest" description="Disordered" evidence="5">
    <location>
        <begin position="1"/>
        <end position="36"/>
    </location>
</feature>
<feature type="domain" description="Small nuclear ribonucleoprotein Prp3 C-terminal" evidence="6">
    <location>
        <begin position="570"/>
        <end position="723"/>
    </location>
</feature>
<protein>
    <submittedName>
        <fullName evidence="8">Uncharacterized protein</fullName>
    </submittedName>
</protein>
<comment type="subcellular location">
    <subcellularLocation>
        <location evidence="1">Nucleus</location>
    </subcellularLocation>
</comment>
<evidence type="ECO:0000259" key="7">
    <source>
        <dbReference type="Pfam" id="PF08572"/>
    </source>
</evidence>
<feature type="region of interest" description="Disordered" evidence="5">
    <location>
        <begin position="115"/>
        <end position="188"/>
    </location>
</feature>
<accession>A0A4P9X782</accession>
<dbReference type="InterPro" id="IPR010541">
    <property type="entry name" value="Prp3_C"/>
</dbReference>
<feature type="compositionally biased region" description="Gly residues" evidence="5">
    <location>
        <begin position="1"/>
        <end position="24"/>
    </location>
</feature>